<evidence type="ECO:0000259" key="9">
    <source>
        <dbReference type="Pfam" id="PF01545"/>
    </source>
</evidence>
<dbReference type="GO" id="GO:0005886">
    <property type="term" value="C:plasma membrane"/>
    <property type="evidence" value="ECO:0007669"/>
    <property type="project" value="TreeGrafter"/>
</dbReference>
<evidence type="ECO:0000313" key="12">
    <source>
        <dbReference type="Proteomes" id="UP000176583"/>
    </source>
</evidence>
<keyword evidence="4 8" id="KW-0812">Transmembrane</keyword>
<dbReference type="NCBIfam" id="TIGR01297">
    <property type="entry name" value="CDF"/>
    <property type="match status" value="1"/>
</dbReference>
<evidence type="ECO:0000256" key="8">
    <source>
        <dbReference type="SAM" id="Phobius"/>
    </source>
</evidence>
<feature type="transmembrane region" description="Helical" evidence="8">
    <location>
        <begin position="12"/>
        <end position="32"/>
    </location>
</feature>
<protein>
    <submittedName>
        <fullName evidence="11">Cobalt transporter</fullName>
    </submittedName>
</protein>
<comment type="subcellular location">
    <subcellularLocation>
        <location evidence="1">Membrane</location>
        <topology evidence="1">Multi-pass membrane protein</topology>
    </subcellularLocation>
</comment>
<evidence type="ECO:0000259" key="10">
    <source>
        <dbReference type="Pfam" id="PF16916"/>
    </source>
</evidence>
<gene>
    <name evidence="11" type="ORF">A2V54_03460</name>
</gene>
<dbReference type="Proteomes" id="UP000176583">
    <property type="component" value="Unassembled WGS sequence"/>
</dbReference>
<sequence>MPPTNHEREKNIGIAAFLNILFTFIELIGGIWTNSLAILSDALHDLGDSIFLITSWIAEKQARKKPDIRRTFGYQRLSLLAALFSAVALASGSLFILSQAIPRLLNPTPVYAEGMMALAVVGIIFNGAGLWRLKRGHSLNERILSWHLLEDVLGWGVILVGATIIHFSGLYILDPILTLLYSIVIIIGVSRNLKELINILLQGVPAHIELDHVKEGLLKIPGVVGAHDLHVWSLEGETDIFTGHIVVEEKLLQDSDHTRQLIKEELTRHHIEYSTVELESKDFCSGIECRIPQIPG</sequence>
<feature type="domain" description="Cation efflux protein cytoplasmic" evidence="10">
    <location>
        <begin position="206"/>
        <end position="277"/>
    </location>
</feature>
<evidence type="ECO:0000256" key="6">
    <source>
        <dbReference type="ARBA" id="ARBA00023065"/>
    </source>
</evidence>
<reference evidence="11 12" key="1">
    <citation type="journal article" date="2016" name="Nat. Commun.">
        <title>Thousands of microbial genomes shed light on interconnected biogeochemical processes in an aquifer system.</title>
        <authorList>
            <person name="Anantharaman K."/>
            <person name="Brown C.T."/>
            <person name="Hug L.A."/>
            <person name="Sharon I."/>
            <person name="Castelle C.J."/>
            <person name="Probst A.J."/>
            <person name="Thomas B.C."/>
            <person name="Singh A."/>
            <person name="Wilkins M.J."/>
            <person name="Karaoz U."/>
            <person name="Brodie E.L."/>
            <person name="Williams K.H."/>
            <person name="Hubbard S.S."/>
            <person name="Banfield J.F."/>
        </authorList>
    </citation>
    <scope>NUCLEOTIDE SEQUENCE [LARGE SCALE GENOMIC DNA]</scope>
</reference>
<dbReference type="InterPro" id="IPR027470">
    <property type="entry name" value="Cation_efflux_CTD"/>
</dbReference>
<dbReference type="SUPFAM" id="SSF161111">
    <property type="entry name" value="Cation efflux protein transmembrane domain-like"/>
    <property type="match status" value="1"/>
</dbReference>
<keyword evidence="7 8" id="KW-0472">Membrane</keyword>
<keyword evidence="3" id="KW-0813">Transport</keyword>
<feature type="transmembrane region" description="Helical" evidence="8">
    <location>
        <begin position="79"/>
        <end position="98"/>
    </location>
</feature>
<dbReference type="InterPro" id="IPR058533">
    <property type="entry name" value="Cation_efflux_TM"/>
</dbReference>
<dbReference type="InterPro" id="IPR002524">
    <property type="entry name" value="Cation_efflux"/>
</dbReference>
<dbReference type="GO" id="GO:0005385">
    <property type="term" value="F:zinc ion transmembrane transporter activity"/>
    <property type="evidence" value="ECO:0007669"/>
    <property type="project" value="TreeGrafter"/>
</dbReference>
<feature type="domain" description="Cation efflux protein transmembrane" evidence="9">
    <location>
        <begin position="14"/>
        <end position="201"/>
    </location>
</feature>
<feature type="transmembrane region" description="Helical" evidence="8">
    <location>
        <begin position="110"/>
        <end position="131"/>
    </location>
</feature>
<evidence type="ECO:0000256" key="5">
    <source>
        <dbReference type="ARBA" id="ARBA00022989"/>
    </source>
</evidence>
<dbReference type="InterPro" id="IPR027469">
    <property type="entry name" value="Cation_efflux_TMD_sf"/>
</dbReference>
<dbReference type="Gene3D" id="1.20.1510.10">
    <property type="entry name" value="Cation efflux protein transmembrane domain"/>
    <property type="match status" value="1"/>
</dbReference>
<proteinExistence type="inferred from homology"/>
<dbReference type="Pfam" id="PF16916">
    <property type="entry name" value="ZT_dimer"/>
    <property type="match status" value="1"/>
</dbReference>
<dbReference type="AlphaFoldDB" id="A0A1F4UHL3"/>
<dbReference type="SUPFAM" id="SSF160240">
    <property type="entry name" value="Cation efflux protein cytoplasmic domain-like"/>
    <property type="match status" value="1"/>
</dbReference>
<feature type="transmembrane region" description="Helical" evidence="8">
    <location>
        <begin position="38"/>
        <end position="58"/>
    </location>
</feature>
<feature type="transmembrane region" description="Helical" evidence="8">
    <location>
        <begin position="152"/>
        <end position="170"/>
    </location>
</feature>
<comment type="caution">
    <text evidence="11">The sequence shown here is derived from an EMBL/GenBank/DDBJ whole genome shotgun (WGS) entry which is preliminary data.</text>
</comment>
<dbReference type="EMBL" id="MEUW01000021">
    <property type="protein sequence ID" value="OGC44407.1"/>
    <property type="molecule type" value="Genomic_DNA"/>
</dbReference>
<comment type="similarity">
    <text evidence="2">Belongs to the cation diffusion facilitator (CDF) transporter (TC 2.A.4) family. SLC30A subfamily.</text>
</comment>
<feature type="transmembrane region" description="Helical" evidence="8">
    <location>
        <begin position="176"/>
        <end position="193"/>
    </location>
</feature>
<evidence type="ECO:0000256" key="4">
    <source>
        <dbReference type="ARBA" id="ARBA00022692"/>
    </source>
</evidence>
<dbReference type="InterPro" id="IPR050681">
    <property type="entry name" value="CDF/SLC30A"/>
</dbReference>
<dbReference type="Pfam" id="PF01545">
    <property type="entry name" value="Cation_efflux"/>
    <property type="match status" value="1"/>
</dbReference>
<keyword evidence="6" id="KW-0406">Ion transport</keyword>
<keyword evidence="5 8" id="KW-1133">Transmembrane helix</keyword>
<name>A0A1F4UHL3_UNCKA</name>
<evidence type="ECO:0000256" key="2">
    <source>
        <dbReference type="ARBA" id="ARBA00008873"/>
    </source>
</evidence>
<organism evidence="11 12">
    <name type="scientific">candidate division WWE3 bacterium RBG_19FT_COMBO_53_11</name>
    <dbReference type="NCBI Taxonomy" id="1802613"/>
    <lineage>
        <taxon>Bacteria</taxon>
        <taxon>Katanobacteria</taxon>
    </lineage>
</organism>
<dbReference type="STRING" id="1802613.A2V54_03460"/>
<evidence type="ECO:0000313" key="11">
    <source>
        <dbReference type="EMBL" id="OGC44407.1"/>
    </source>
</evidence>
<dbReference type="InterPro" id="IPR036837">
    <property type="entry name" value="Cation_efflux_CTD_sf"/>
</dbReference>
<accession>A0A1F4UHL3</accession>
<evidence type="ECO:0000256" key="3">
    <source>
        <dbReference type="ARBA" id="ARBA00022448"/>
    </source>
</evidence>
<dbReference type="PANTHER" id="PTHR11562:SF17">
    <property type="entry name" value="RE54080P-RELATED"/>
    <property type="match status" value="1"/>
</dbReference>
<dbReference type="PANTHER" id="PTHR11562">
    <property type="entry name" value="CATION EFFLUX PROTEIN/ ZINC TRANSPORTER"/>
    <property type="match status" value="1"/>
</dbReference>
<evidence type="ECO:0000256" key="7">
    <source>
        <dbReference type="ARBA" id="ARBA00023136"/>
    </source>
</evidence>
<evidence type="ECO:0000256" key="1">
    <source>
        <dbReference type="ARBA" id="ARBA00004141"/>
    </source>
</evidence>